<dbReference type="NCBIfam" id="TIGR00037">
    <property type="entry name" value="eIF_5A"/>
    <property type="match status" value="1"/>
</dbReference>
<evidence type="ECO:0000256" key="1">
    <source>
        <dbReference type="ARBA" id="ARBA00003980"/>
    </source>
</evidence>
<dbReference type="GO" id="GO:0043022">
    <property type="term" value="F:ribosome binding"/>
    <property type="evidence" value="ECO:0007669"/>
    <property type="project" value="InterPro"/>
</dbReference>
<dbReference type="SUPFAM" id="SSF50104">
    <property type="entry name" value="Translation proteins SH3-like domain"/>
    <property type="match status" value="1"/>
</dbReference>
<comment type="similarity">
    <text evidence="3 11">Belongs to the eIF-5A family.</text>
</comment>
<evidence type="ECO:0000256" key="5">
    <source>
        <dbReference type="ARBA" id="ARBA00022490"/>
    </source>
</evidence>
<evidence type="ECO:0000256" key="7">
    <source>
        <dbReference type="ARBA" id="ARBA00022917"/>
    </source>
</evidence>
<feature type="domain" description="Translation initiation factor 5A C-terminal" evidence="12">
    <location>
        <begin position="69"/>
        <end position="129"/>
    </location>
</feature>
<dbReference type="PANTHER" id="PTHR11673">
    <property type="entry name" value="TRANSLATION INITIATION FACTOR 5A FAMILY MEMBER"/>
    <property type="match status" value="1"/>
</dbReference>
<dbReference type="HAMAP" id="MF_00085">
    <property type="entry name" value="eIF_5A"/>
    <property type="match status" value="1"/>
</dbReference>
<feature type="modified residue" description="Hypusine" evidence="11">
    <location>
        <position position="36"/>
    </location>
</feature>
<sequence length="129" mass="14268">MSKKVVEVKTLKVGKYVILDGEASKIKSIQTSSPGKHGAAKARVEAVGIFDNQKRSLVKPVDAKCDVPIIDKRVAQVLALMGKEVQLMDIESYETFELPIPDELKDDIVEGVEVDYIEALGKQKIMRVK</sequence>
<dbReference type="Gene3D" id="2.40.50.140">
    <property type="entry name" value="Nucleic acid-binding proteins"/>
    <property type="match status" value="1"/>
</dbReference>
<proteinExistence type="inferred from homology"/>
<name>A0A2A2H984_METBR</name>
<keyword evidence="6 11" id="KW-0396">Initiation factor</keyword>
<gene>
    <name evidence="11" type="primary">eif5a</name>
    <name evidence="13" type="ORF">ASJ80_13925</name>
</gene>
<comment type="caution">
    <text evidence="13">The sequence shown here is derived from an EMBL/GenBank/DDBJ whole genome shotgun (WGS) entry which is preliminary data.</text>
</comment>
<evidence type="ECO:0000256" key="9">
    <source>
        <dbReference type="ARBA" id="ARBA00032030"/>
    </source>
</evidence>
<dbReference type="EMBL" id="LMVM01000001">
    <property type="protein sequence ID" value="PAV05947.1"/>
    <property type="molecule type" value="Genomic_DNA"/>
</dbReference>
<dbReference type="GO" id="GO:0005737">
    <property type="term" value="C:cytoplasm"/>
    <property type="evidence" value="ECO:0007669"/>
    <property type="project" value="UniProtKB-SubCell"/>
</dbReference>
<dbReference type="InterPro" id="IPR001884">
    <property type="entry name" value="IF5A-like"/>
</dbReference>
<dbReference type="SUPFAM" id="SSF50249">
    <property type="entry name" value="Nucleic acid-binding proteins"/>
    <property type="match status" value="1"/>
</dbReference>
<dbReference type="InterPro" id="IPR048670">
    <property type="entry name" value="IF5A-like_N"/>
</dbReference>
<dbReference type="RefSeq" id="WP_048080894.1">
    <property type="nucleotide sequence ID" value="NZ_LMVM01000001.1"/>
</dbReference>
<dbReference type="Pfam" id="PF01287">
    <property type="entry name" value="eIF-5a"/>
    <property type="match status" value="1"/>
</dbReference>
<evidence type="ECO:0000259" key="12">
    <source>
        <dbReference type="SMART" id="SM01376"/>
    </source>
</evidence>
<evidence type="ECO:0000256" key="4">
    <source>
        <dbReference type="ARBA" id="ARBA00016327"/>
    </source>
</evidence>
<evidence type="ECO:0000256" key="11">
    <source>
        <dbReference type="HAMAP-Rule" id="MF_00085"/>
    </source>
</evidence>
<evidence type="ECO:0000313" key="14">
    <source>
        <dbReference type="Proteomes" id="UP000217784"/>
    </source>
</evidence>
<keyword evidence="8 11" id="KW-0385">Hypusine</keyword>
<dbReference type="InterPro" id="IPR020189">
    <property type="entry name" value="IF5A_C"/>
</dbReference>
<dbReference type="GeneID" id="300259423"/>
<dbReference type="CDD" id="cd04467">
    <property type="entry name" value="S1_aIF5A"/>
    <property type="match status" value="1"/>
</dbReference>
<dbReference type="GO" id="GO:0003723">
    <property type="term" value="F:RNA binding"/>
    <property type="evidence" value="ECO:0007669"/>
    <property type="project" value="InterPro"/>
</dbReference>
<dbReference type="PIRSF" id="PIRSF003025">
    <property type="entry name" value="eIF5A"/>
    <property type="match status" value="1"/>
</dbReference>
<dbReference type="SMART" id="SM01376">
    <property type="entry name" value="eIF-5a"/>
    <property type="match status" value="1"/>
</dbReference>
<accession>A0A2A2H984</accession>
<evidence type="ECO:0000256" key="3">
    <source>
        <dbReference type="ARBA" id="ARBA00006016"/>
    </source>
</evidence>
<dbReference type="InterPro" id="IPR019769">
    <property type="entry name" value="Trans_elong_IF5A_hypusine_site"/>
</dbReference>
<evidence type="ECO:0000256" key="6">
    <source>
        <dbReference type="ARBA" id="ARBA00022540"/>
    </source>
</evidence>
<protein>
    <recommendedName>
        <fullName evidence="4 11">Translation initiation factor 5A</fullName>
    </recommendedName>
    <alternativeName>
        <fullName evidence="10 11">Hypusine-containing protein</fullName>
    </alternativeName>
    <alternativeName>
        <fullName evidence="9 11">eIF-5A</fullName>
    </alternativeName>
</protein>
<dbReference type="InterPro" id="IPR012340">
    <property type="entry name" value="NA-bd_OB-fold"/>
</dbReference>
<comment type="subcellular location">
    <subcellularLocation>
        <location evidence="2 11">Cytoplasm</location>
    </subcellularLocation>
</comment>
<evidence type="ECO:0000256" key="8">
    <source>
        <dbReference type="ARBA" id="ARBA00023071"/>
    </source>
</evidence>
<dbReference type="PROSITE" id="PS00302">
    <property type="entry name" value="IF5A_HYPUSINE"/>
    <property type="match status" value="1"/>
</dbReference>
<dbReference type="InterPro" id="IPR014722">
    <property type="entry name" value="Rib_uL2_dom2"/>
</dbReference>
<dbReference type="Pfam" id="PF21485">
    <property type="entry name" value="IF5A-like_N"/>
    <property type="match status" value="1"/>
</dbReference>
<evidence type="ECO:0000256" key="10">
    <source>
        <dbReference type="ARBA" id="ARBA00032163"/>
    </source>
</evidence>
<organism evidence="13 14">
    <name type="scientific">Methanobacterium bryantii</name>
    <dbReference type="NCBI Taxonomy" id="2161"/>
    <lineage>
        <taxon>Archaea</taxon>
        <taxon>Methanobacteriati</taxon>
        <taxon>Methanobacteriota</taxon>
        <taxon>Methanomada group</taxon>
        <taxon>Methanobacteria</taxon>
        <taxon>Methanobacteriales</taxon>
        <taxon>Methanobacteriaceae</taxon>
        <taxon>Methanobacterium</taxon>
    </lineage>
</organism>
<reference evidence="13 14" key="1">
    <citation type="journal article" date="2017" name="BMC Genomics">
        <title>Genomic analysis of methanogenic archaea reveals a shift towards energy conservation.</title>
        <authorList>
            <person name="Gilmore S.P."/>
            <person name="Henske J.K."/>
            <person name="Sexton J.A."/>
            <person name="Solomon K.V."/>
            <person name="Seppala S."/>
            <person name="Yoo J.I."/>
            <person name="Huyett L.M."/>
            <person name="Pressman A."/>
            <person name="Cogan J.Z."/>
            <person name="Kivenson V."/>
            <person name="Peng X."/>
            <person name="Tan Y."/>
            <person name="Valentine D.L."/>
            <person name="O'Malley M.A."/>
        </authorList>
    </citation>
    <scope>NUCLEOTIDE SEQUENCE [LARGE SCALE GENOMIC DNA]</scope>
    <source>
        <strain evidence="13 14">M.o.H.</strain>
    </source>
</reference>
<dbReference type="InterPro" id="IPR022847">
    <property type="entry name" value="Transl_elong_IF5A_arc"/>
</dbReference>
<dbReference type="GO" id="GO:0045905">
    <property type="term" value="P:positive regulation of translational termination"/>
    <property type="evidence" value="ECO:0007669"/>
    <property type="project" value="InterPro"/>
</dbReference>
<dbReference type="GO" id="GO:0003746">
    <property type="term" value="F:translation elongation factor activity"/>
    <property type="evidence" value="ECO:0007669"/>
    <property type="project" value="InterPro"/>
</dbReference>
<dbReference type="Proteomes" id="UP000217784">
    <property type="component" value="Unassembled WGS sequence"/>
</dbReference>
<comment type="function">
    <text evidence="1 11">Functions by promoting the formation of the first peptide bond.</text>
</comment>
<evidence type="ECO:0000256" key="2">
    <source>
        <dbReference type="ARBA" id="ARBA00004496"/>
    </source>
</evidence>
<keyword evidence="5 11" id="KW-0963">Cytoplasm</keyword>
<dbReference type="Gene3D" id="2.30.30.30">
    <property type="match status" value="1"/>
</dbReference>
<dbReference type="OrthoDB" id="23689at2157"/>
<evidence type="ECO:0000313" key="13">
    <source>
        <dbReference type="EMBL" id="PAV05947.1"/>
    </source>
</evidence>
<dbReference type="NCBIfam" id="NF003076">
    <property type="entry name" value="PRK03999.1"/>
    <property type="match status" value="1"/>
</dbReference>
<dbReference type="InterPro" id="IPR008991">
    <property type="entry name" value="Translation_prot_SH3-like_sf"/>
</dbReference>
<dbReference type="AlphaFoldDB" id="A0A2A2H984"/>
<keyword evidence="14" id="KW-1185">Reference proteome</keyword>
<dbReference type="GO" id="GO:0045901">
    <property type="term" value="P:positive regulation of translational elongation"/>
    <property type="evidence" value="ECO:0007669"/>
    <property type="project" value="InterPro"/>
</dbReference>
<dbReference type="GO" id="GO:0003743">
    <property type="term" value="F:translation initiation factor activity"/>
    <property type="evidence" value="ECO:0007669"/>
    <property type="project" value="UniProtKB-UniRule"/>
</dbReference>
<keyword evidence="7 11" id="KW-0648">Protein biosynthesis</keyword>